<evidence type="ECO:0000313" key="4">
    <source>
        <dbReference type="EMBL" id="MFD1369285.1"/>
    </source>
</evidence>
<comment type="caution">
    <text evidence="4">The sequence shown here is derived from an EMBL/GenBank/DDBJ whole genome shotgun (WGS) entry which is preliminary data.</text>
</comment>
<dbReference type="PANTHER" id="PTHR38133">
    <property type="entry name" value="SLR1429 PROTEIN"/>
    <property type="match status" value="1"/>
</dbReference>
<keyword evidence="1" id="KW-0479">Metal-binding</keyword>
<keyword evidence="5" id="KW-1185">Reference proteome</keyword>
<dbReference type="InterPro" id="IPR007527">
    <property type="entry name" value="Znf_SWIM"/>
</dbReference>
<dbReference type="Proteomes" id="UP001597183">
    <property type="component" value="Unassembled WGS sequence"/>
</dbReference>
<proteinExistence type="predicted"/>
<dbReference type="EMBL" id="JBHTMK010000040">
    <property type="protein sequence ID" value="MFD1369285.1"/>
    <property type="molecule type" value="Genomic_DNA"/>
</dbReference>
<name>A0ABW4AGF6_9ACTN</name>
<feature type="compositionally biased region" description="Low complexity" evidence="2">
    <location>
        <begin position="185"/>
        <end position="208"/>
    </location>
</feature>
<feature type="region of interest" description="Disordered" evidence="2">
    <location>
        <begin position="172"/>
        <end position="225"/>
    </location>
</feature>
<sequence>MTDFAPAFLGMFESLRMGPTFARGRRDERAGHVRSLTVSGSLVVALVRGPDDPSAFRARIAVRAFGASEWARVEKTLVSEARYVADLLDGRMPTGIEAVFAGAGLGLLPLSLEEVAMDCTCERWPMPCTHLAATCYALARAFESDPFEVFTWRGRPRDELLMRLRRLREASAADASRGEGADTSRGAGAERAWGGSSGAGEAADAPGATVGGEGTASGHPVPAADPATFWGEVAWAEAPGAFPRAAAGHHDPSKGGAGAGSSATQASAGEGGGGSSASHAASAGVTASPGFLDAGSARGRMLRPDALLDQLDAPGLTHAGQPVIEVLRVAYLALPDASDAD</sequence>
<evidence type="ECO:0000259" key="3">
    <source>
        <dbReference type="PROSITE" id="PS50966"/>
    </source>
</evidence>
<organism evidence="4 5">
    <name type="scientific">Actinoplanes sichuanensis</name>
    <dbReference type="NCBI Taxonomy" id="512349"/>
    <lineage>
        <taxon>Bacteria</taxon>
        <taxon>Bacillati</taxon>
        <taxon>Actinomycetota</taxon>
        <taxon>Actinomycetes</taxon>
        <taxon>Micromonosporales</taxon>
        <taxon>Micromonosporaceae</taxon>
        <taxon>Actinoplanes</taxon>
    </lineage>
</organism>
<dbReference type="RefSeq" id="WP_317792533.1">
    <property type="nucleotide sequence ID" value="NZ_AP028461.1"/>
</dbReference>
<keyword evidence="1" id="KW-0863">Zinc-finger</keyword>
<reference evidence="5" key="1">
    <citation type="journal article" date="2019" name="Int. J. Syst. Evol. Microbiol.">
        <title>The Global Catalogue of Microorganisms (GCM) 10K type strain sequencing project: providing services to taxonomists for standard genome sequencing and annotation.</title>
        <authorList>
            <consortium name="The Broad Institute Genomics Platform"/>
            <consortium name="The Broad Institute Genome Sequencing Center for Infectious Disease"/>
            <person name="Wu L."/>
            <person name="Ma J."/>
        </authorList>
    </citation>
    <scope>NUCLEOTIDE SEQUENCE [LARGE SCALE GENOMIC DNA]</scope>
    <source>
        <strain evidence="5">CCM 7526</strain>
    </source>
</reference>
<gene>
    <name evidence="4" type="ORF">ACFQ5G_28455</name>
</gene>
<protein>
    <recommendedName>
        <fullName evidence="3">SWIM-type domain-containing protein</fullName>
    </recommendedName>
</protein>
<feature type="compositionally biased region" description="Basic and acidic residues" evidence="2">
    <location>
        <begin position="172"/>
        <end position="182"/>
    </location>
</feature>
<dbReference type="PROSITE" id="PS50966">
    <property type="entry name" value="ZF_SWIM"/>
    <property type="match status" value="1"/>
</dbReference>
<feature type="region of interest" description="Disordered" evidence="2">
    <location>
        <begin position="243"/>
        <end position="282"/>
    </location>
</feature>
<accession>A0ABW4AGF6</accession>
<evidence type="ECO:0000256" key="2">
    <source>
        <dbReference type="SAM" id="MobiDB-lite"/>
    </source>
</evidence>
<evidence type="ECO:0000256" key="1">
    <source>
        <dbReference type="PROSITE-ProRule" id="PRU00325"/>
    </source>
</evidence>
<feature type="domain" description="SWIM-type" evidence="3">
    <location>
        <begin position="108"/>
        <end position="139"/>
    </location>
</feature>
<evidence type="ECO:0000313" key="5">
    <source>
        <dbReference type="Proteomes" id="UP001597183"/>
    </source>
</evidence>
<dbReference type="PANTHER" id="PTHR38133:SF1">
    <property type="entry name" value="SLR1429 PROTEIN"/>
    <property type="match status" value="1"/>
</dbReference>
<keyword evidence="1" id="KW-0862">Zinc</keyword>